<dbReference type="Pfam" id="PF01554">
    <property type="entry name" value="MatE"/>
    <property type="match status" value="2"/>
</dbReference>
<evidence type="ECO:0000256" key="7">
    <source>
        <dbReference type="ARBA" id="ARBA00023065"/>
    </source>
</evidence>
<dbReference type="PANTHER" id="PTHR43298:SF2">
    <property type="entry name" value="FMN_FAD EXPORTER YEEO-RELATED"/>
    <property type="match status" value="1"/>
</dbReference>
<keyword evidence="8 10" id="KW-0472">Membrane</keyword>
<keyword evidence="2" id="KW-0813">Transport</keyword>
<dbReference type="PANTHER" id="PTHR43298">
    <property type="entry name" value="MULTIDRUG RESISTANCE PROTEIN NORM-RELATED"/>
    <property type="match status" value="1"/>
</dbReference>
<sequence length="456" mass="48894">MEHKVMSYRGHFRALLVLGLPLIGGHLAQFAIGMTDTAMLGRYSAEALAAAVLGSTLFFVTFILGSGFAIAVMPMVAEADATGDEVQIRRITRMGMWLSVGYALLIFPLFWWSAPVLKAIGQQPDLADQAQLYLRIVVFGLLPALLTNVLKSYLAALERTRVVFWITVLAALVNAAVNYVLIFGKLGAPELGIVGAAIASLVVQVVSIAGVVIYALRVLPEHAMFQRIWKADGEVLAKVFRVGLPIGLTALSEVTLFAFSTTMMGWLGTVPLVAHGIAINIAGLAFMMHLGLSSAATVRAGNALGRKDYDHLARGARMAIWMSLGFSVVAVTVMVTIPQTLIGLFLTSDDPNYEAVVVLGAKLMLLAALFQFVDGAQAMALGLLRGVLDTKWPMILAAVSYWLVGVNIGYALGFPLGLEGVGVWFGLVAGLACAAVLLMWRFWRQIMVDLRASGQN</sequence>
<evidence type="ECO:0000256" key="5">
    <source>
        <dbReference type="ARBA" id="ARBA00022692"/>
    </source>
</evidence>
<dbReference type="NCBIfam" id="TIGR00797">
    <property type="entry name" value="matE"/>
    <property type="match status" value="1"/>
</dbReference>
<feature type="transmembrane region" description="Helical" evidence="10">
    <location>
        <begin position="94"/>
        <end position="112"/>
    </location>
</feature>
<dbReference type="InterPro" id="IPR048279">
    <property type="entry name" value="MdtK-like"/>
</dbReference>
<feature type="transmembrane region" description="Helical" evidence="10">
    <location>
        <begin position="47"/>
        <end position="73"/>
    </location>
</feature>
<evidence type="ECO:0000256" key="8">
    <source>
        <dbReference type="ARBA" id="ARBA00023136"/>
    </source>
</evidence>
<evidence type="ECO:0000256" key="4">
    <source>
        <dbReference type="ARBA" id="ARBA00022475"/>
    </source>
</evidence>
<keyword evidence="5 10" id="KW-0812">Transmembrane</keyword>
<keyword evidence="4" id="KW-1003">Cell membrane</keyword>
<evidence type="ECO:0000256" key="2">
    <source>
        <dbReference type="ARBA" id="ARBA00022448"/>
    </source>
</evidence>
<feature type="transmembrane region" description="Helical" evidence="10">
    <location>
        <begin position="422"/>
        <end position="443"/>
    </location>
</feature>
<protein>
    <recommendedName>
        <fullName evidence="9">Multidrug-efflux transporter</fullName>
    </recommendedName>
</protein>
<feature type="transmembrane region" description="Helical" evidence="10">
    <location>
        <begin position="12"/>
        <end position="35"/>
    </location>
</feature>
<gene>
    <name evidence="11" type="ORF">WG622_05065</name>
</gene>
<evidence type="ECO:0000313" key="11">
    <source>
        <dbReference type="EMBL" id="MEJ5217599.1"/>
    </source>
</evidence>
<comment type="subcellular location">
    <subcellularLocation>
        <location evidence="1">Cell inner membrane</location>
        <topology evidence="1">Multi-pass membrane protein</topology>
    </subcellularLocation>
</comment>
<keyword evidence="12" id="KW-1185">Reference proteome</keyword>
<dbReference type="CDD" id="cd13131">
    <property type="entry name" value="MATE_NorM_like"/>
    <property type="match status" value="1"/>
</dbReference>
<dbReference type="InterPro" id="IPR002528">
    <property type="entry name" value="MATE_fam"/>
</dbReference>
<feature type="transmembrane region" description="Helical" evidence="10">
    <location>
        <begin position="319"/>
        <end position="347"/>
    </location>
</feature>
<feature type="transmembrane region" description="Helical" evidence="10">
    <location>
        <begin position="132"/>
        <end position="150"/>
    </location>
</feature>
<reference evidence="11 12" key="1">
    <citation type="submission" date="2024-03" db="EMBL/GenBank/DDBJ databases">
        <title>Cognatishimia coralii sp. nov., a marine bacterium isolated from coral surrounding seawater.</title>
        <authorList>
            <person name="Liu X."/>
            <person name="Liu S."/>
            <person name="Sun H."/>
            <person name="Zhang Y."/>
        </authorList>
    </citation>
    <scope>NUCLEOTIDE SEQUENCE [LARGE SCALE GENOMIC DNA]</scope>
    <source>
        <strain evidence="11 12">D5M38</strain>
    </source>
</reference>
<feature type="transmembrane region" description="Helical" evidence="10">
    <location>
        <begin position="162"/>
        <end position="181"/>
    </location>
</feature>
<feature type="transmembrane region" description="Helical" evidence="10">
    <location>
        <begin position="239"/>
        <end position="260"/>
    </location>
</feature>
<dbReference type="PIRSF" id="PIRSF006603">
    <property type="entry name" value="DinF"/>
    <property type="match status" value="1"/>
</dbReference>
<comment type="caution">
    <text evidence="11">The sequence shown here is derived from an EMBL/GenBank/DDBJ whole genome shotgun (WGS) entry which is preliminary data.</text>
</comment>
<evidence type="ECO:0000313" key="12">
    <source>
        <dbReference type="Proteomes" id="UP001368270"/>
    </source>
</evidence>
<dbReference type="InterPro" id="IPR050222">
    <property type="entry name" value="MATE_MdtK"/>
</dbReference>
<accession>A0ABU8QDV0</accession>
<organism evidence="11 12">
    <name type="scientific">Cognatishimia coralii</name>
    <dbReference type="NCBI Taxonomy" id="3083254"/>
    <lineage>
        <taxon>Bacteria</taxon>
        <taxon>Pseudomonadati</taxon>
        <taxon>Pseudomonadota</taxon>
        <taxon>Alphaproteobacteria</taxon>
        <taxon>Rhodobacterales</taxon>
        <taxon>Paracoccaceae</taxon>
        <taxon>Cognatishimia</taxon>
    </lineage>
</organism>
<feature type="transmembrane region" description="Helical" evidence="10">
    <location>
        <begin position="353"/>
        <end position="373"/>
    </location>
</feature>
<evidence type="ECO:0000256" key="9">
    <source>
        <dbReference type="ARBA" id="ARBA00031636"/>
    </source>
</evidence>
<evidence type="ECO:0000256" key="10">
    <source>
        <dbReference type="SAM" id="Phobius"/>
    </source>
</evidence>
<keyword evidence="3" id="KW-0050">Antiport</keyword>
<feature type="transmembrane region" description="Helical" evidence="10">
    <location>
        <begin position="272"/>
        <end position="298"/>
    </location>
</feature>
<keyword evidence="7" id="KW-0406">Ion transport</keyword>
<evidence type="ECO:0000256" key="1">
    <source>
        <dbReference type="ARBA" id="ARBA00004429"/>
    </source>
</evidence>
<feature type="transmembrane region" description="Helical" evidence="10">
    <location>
        <begin position="394"/>
        <end position="416"/>
    </location>
</feature>
<evidence type="ECO:0000256" key="6">
    <source>
        <dbReference type="ARBA" id="ARBA00022989"/>
    </source>
</evidence>
<dbReference type="Proteomes" id="UP001368270">
    <property type="component" value="Unassembled WGS sequence"/>
</dbReference>
<dbReference type="RefSeq" id="WP_339402574.1">
    <property type="nucleotide sequence ID" value="NZ_JBBGAZ010000001.1"/>
</dbReference>
<evidence type="ECO:0000256" key="3">
    <source>
        <dbReference type="ARBA" id="ARBA00022449"/>
    </source>
</evidence>
<feature type="transmembrane region" description="Helical" evidence="10">
    <location>
        <begin position="193"/>
        <end position="219"/>
    </location>
</feature>
<name>A0ABU8QDV0_9RHOB</name>
<proteinExistence type="predicted"/>
<dbReference type="EMBL" id="JBBGAZ010000001">
    <property type="protein sequence ID" value="MEJ5217599.1"/>
    <property type="molecule type" value="Genomic_DNA"/>
</dbReference>
<keyword evidence="6 10" id="KW-1133">Transmembrane helix</keyword>